<accession>A0A2T0K088</accession>
<organism evidence="2 3">
    <name type="scientific">Actinoplanes italicus</name>
    <dbReference type="NCBI Taxonomy" id="113567"/>
    <lineage>
        <taxon>Bacteria</taxon>
        <taxon>Bacillati</taxon>
        <taxon>Actinomycetota</taxon>
        <taxon>Actinomycetes</taxon>
        <taxon>Micromonosporales</taxon>
        <taxon>Micromonosporaceae</taxon>
        <taxon>Actinoplanes</taxon>
    </lineage>
</organism>
<gene>
    <name evidence="2" type="ORF">CLV67_12011</name>
</gene>
<evidence type="ECO:0000313" key="3">
    <source>
        <dbReference type="Proteomes" id="UP000239415"/>
    </source>
</evidence>
<dbReference type="RefSeq" id="WP_106327140.1">
    <property type="nucleotide sequence ID" value="NZ_BOMO01000132.1"/>
</dbReference>
<sequence>MRNHRRVAGLATVTVLALGAAACGTAEAGTSQVPPSAADNLAAAVPDATTPAFSYTAKGGCMAQFSGMVDPATKTRQVESTMKTPHGTLTMSFKTVSSGTTYARITSKPASLFTRAGIPRDWMKLDPAKFDDPDNDMVSFDEDDLDPMGVGRLVGVASGVVQDGAKFTGTLDLTRYGKGSSAIAADTVTELGAQAQAIPFEAAVDEAGNVSTMTIKVPSAKACTITYRYGKVKKPSAPKAKKAPAAVYRMLNG</sequence>
<comment type="caution">
    <text evidence="2">The sequence shown here is derived from an EMBL/GenBank/DDBJ whole genome shotgun (WGS) entry which is preliminary data.</text>
</comment>
<feature type="signal peptide" evidence="1">
    <location>
        <begin position="1"/>
        <end position="28"/>
    </location>
</feature>
<evidence type="ECO:0000256" key="1">
    <source>
        <dbReference type="SAM" id="SignalP"/>
    </source>
</evidence>
<feature type="chain" id="PRO_5015406649" description="Lipoprotein LprG" evidence="1">
    <location>
        <begin position="29"/>
        <end position="253"/>
    </location>
</feature>
<evidence type="ECO:0000313" key="2">
    <source>
        <dbReference type="EMBL" id="PRX16197.1"/>
    </source>
</evidence>
<proteinExistence type="predicted"/>
<dbReference type="Proteomes" id="UP000239415">
    <property type="component" value="Unassembled WGS sequence"/>
</dbReference>
<evidence type="ECO:0008006" key="4">
    <source>
        <dbReference type="Google" id="ProtNLM"/>
    </source>
</evidence>
<name>A0A2T0K088_9ACTN</name>
<reference evidence="2 3" key="1">
    <citation type="submission" date="2018-03" db="EMBL/GenBank/DDBJ databases">
        <title>Genomic Encyclopedia of Archaeal and Bacterial Type Strains, Phase II (KMG-II): from individual species to whole genera.</title>
        <authorList>
            <person name="Goeker M."/>
        </authorList>
    </citation>
    <scope>NUCLEOTIDE SEQUENCE [LARGE SCALE GENOMIC DNA]</scope>
    <source>
        <strain evidence="2 3">DSM 43146</strain>
    </source>
</reference>
<protein>
    <recommendedName>
        <fullName evidence="4">Lipoprotein LprG</fullName>
    </recommendedName>
</protein>
<dbReference type="EMBL" id="PVMZ01000020">
    <property type="protein sequence ID" value="PRX16197.1"/>
    <property type="molecule type" value="Genomic_DNA"/>
</dbReference>
<keyword evidence="3" id="KW-1185">Reference proteome</keyword>
<dbReference type="PROSITE" id="PS51257">
    <property type="entry name" value="PROKAR_LIPOPROTEIN"/>
    <property type="match status" value="1"/>
</dbReference>
<dbReference type="AlphaFoldDB" id="A0A2T0K088"/>
<keyword evidence="1" id="KW-0732">Signal</keyword>